<name>A0A014MVV4_9HYPO</name>
<accession>A0A014MVV4</accession>
<gene>
    <name evidence="2" type="ORF">X797_011533</name>
</gene>
<evidence type="ECO:0000313" key="3">
    <source>
        <dbReference type="Proteomes" id="UP000030151"/>
    </source>
</evidence>
<reference evidence="2 3" key="1">
    <citation type="submission" date="2014-02" db="EMBL/GenBank/DDBJ databases">
        <title>The genome sequence of the entomopathogenic fungus Metarhizium robertsii ARSEF 2575.</title>
        <authorList>
            <person name="Giuliano Garisto Donzelli B."/>
            <person name="Roe B.A."/>
            <person name="Macmil S.L."/>
            <person name="Krasnoff S.B."/>
            <person name="Gibson D.M."/>
        </authorList>
    </citation>
    <scope>NUCLEOTIDE SEQUENCE [LARGE SCALE GENOMIC DNA]</scope>
    <source>
        <strain evidence="2 3">ARSEF 2575</strain>
    </source>
</reference>
<dbReference type="HOGENOM" id="CLU_139299_2_0_1"/>
<feature type="coiled-coil region" evidence="1">
    <location>
        <begin position="74"/>
        <end position="101"/>
    </location>
</feature>
<protein>
    <submittedName>
        <fullName evidence="2">Uncharacterized protein</fullName>
    </submittedName>
</protein>
<evidence type="ECO:0000313" key="2">
    <source>
        <dbReference type="EMBL" id="EXU95381.1"/>
    </source>
</evidence>
<organism evidence="2 3">
    <name type="scientific">Metarhizium robertsii</name>
    <dbReference type="NCBI Taxonomy" id="568076"/>
    <lineage>
        <taxon>Eukaryota</taxon>
        <taxon>Fungi</taxon>
        <taxon>Dikarya</taxon>
        <taxon>Ascomycota</taxon>
        <taxon>Pezizomycotina</taxon>
        <taxon>Sordariomycetes</taxon>
        <taxon>Hypocreomycetidae</taxon>
        <taxon>Hypocreales</taxon>
        <taxon>Clavicipitaceae</taxon>
        <taxon>Metarhizium</taxon>
    </lineage>
</organism>
<dbReference type="Proteomes" id="UP000030151">
    <property type="component" value="Unassembled WGS sequence"/>
</dbReference>
<keyword evidence="1" id="KW-0175">Coiled coil</keyword>
<evidence type="ECO:0000256" key="1">
    <source>
        <dbReference type="SAM" id="Coils"/>
    </source>
</evidence>
<proteinExistence type="predicted"/>
<dbReference type="AlphaFoldDB" id="A0A014MVV4"/>
<comment type="caution">
    <text evidence="2">The sequence shown here is derived from an EMBL/GenBank/DDBJ whole genome shotgun (WGS) entry which is preliminary data.</text>
</comment>
<sequence length="120" mass="14151">MCTCGFWRWGSFSPRCYKEYRIGETCGLKLVHGVENRKVPCKLGNNIAIKSRTLEKKAADVYRWRKQRRYPTMVEKTEMEIRTLEEHILRLVQQHKLIERKGNGVVFSSLFSFWILVVAA</sequence>
<dbReference type="EMBL" id="JELW01000083">
    <property type="protein sequence ID" value="EXU95381.1"/>
    <property type="molecule type" value="Genomic_DNA"/>
</dbReference>